<dbReference type="OrthoDB" id="65109at2759"/>
<dbReference type="VEuPathDB" id="FungiDB:H310_10546"/>
<reference evidence="1" key="1">
    <citation type="submission" date="2013-12" db="EMBL/GenBank/DDBJ databases">
        <title>The Genome Sequence of Aphanomyces invadans NJM9701.</title>
        <authorList>
            <consortium name="The Broad Institute Genomics Platform"/>
            <person name="Russ C."/>
            <person name="Tyler B."/>
            <person name="van West P."/>
            <person name="Dieguez-Uribeondo J."/>
            <person name="Young S.K."/>
            <person name="Zeng Q."/>
            <person name="Gargeya S."/>
            <person name="Fitzgerald M."/>
            <person name="Abouelleil A."/>
            <person name="Alvarado L."/>
            <person name="Chapman S.B."/>
            <person name="Gainer-Dewar J."/>
            <person name="Goldberg J."/>
            <person name="Griggs A."/>
            <person name="Gujja S."/>
            <person name="Hansen M."/>
            <person name="Howarth C."/>
            <person name="Imamovic A."/>
            <person name="Ireland A."/>
            <person name="Larimer J."/>
            <person name="McCowan C."/>
            <person name="Murphy C."/>
            <person name="Pearson M."/>
            <person name="Poon T.W."/>
            <person name="Priest M."/>
            <person name="Roberts A."/>
            <person name="Saif S."/>
            <person name="Shea T."/>
            <person name="Sykes S."/>
            <person name="Wortman J."/>
            <person name="Nusbaum C."/>
            <person name="Birren B."/>
        </authorList>
    </citation>
    <scope>NUCLEOTIDE SEQUENCE [LARGE SCALE GENOMIC DNA]</scope>
    <source>
        <strain evidence="1">NJM9701</strain>
    </source>
</reference>
<evidence type="ECO:0000313" key="1">
    <source>
        <dbReference type="EMBL" id="ETV96393.1"/>
    </source>
</evidence>
<proteinExistence type="predicted"/>
<dbReference type="STRING" id="157072.A0A024TQX4"/>
<gene>
    <name evidence="1" type="ORF">H310_10546</name>
</gene>
<evidence type="ECO:0008006" key="2">
    <source>
        <dbReference type="Google" id="ProtNLM"/>
    </source>
</evidence>
<protein>
    <recommendedName>
        <fullName evidence="2">Protein Mpv17</fullName>
    </recommendedName>
</protein>
<dbReference type="AlphaFoldDB" id="A0A024TQX4"/>
<dbReference type="RefSeq" id="XP_008875185.1">
    <property type="nucleotide sequence ID" value="XM_008876963.1"/>
</dbReference>
<accession>A0A024TQX4</accession>
<dbReference type="GeneID" id="20087596"/>
<sequence length="235" mass="24914">MLCAVRSAALRHQGPTRRRVGFAVHAHSVNTRASSSSSLLQATATSTSQQSRRGVSGRIVVGLVSLGAGDFARQLLADKQPFDARRLGVSASIGGLYIPLRERFGVLASSLVRSQTLVGTCKRLGLQLVVVGPVSLACFLAAHTAVKDDHSADVAARIQTKLAHDLWPAYKTSTSLSMLVLGSFYLPIPFLKELAVVGACLSWSSYMSYIAHNEVASEPGLVEWIAVDGAARDAA</sequence>
<organism evidence="1">
    <name type="scientific">Aphanomyces invadans</name>
    <dbReference type="NCBI Taxonomy" id="157072"/>
    <lineage>
        <taxon>Eukaryota</taxon>
        <taxon>Sar</taxon>
        <taxon>Stramenopiles</taxon>
        <taxon>Oomycota</taxon>
        <taxon>Saprolegniomycetes</taxon>
        <taxon>Saprolegniales</taxon>
        <taxon>Verrucalvaceae</taxon>
        <taxon>Aphanomyces</taxon>
    </lineage>
</organism>
<name>A0A024TQX4_9STRA</name>
<dbReference type="EMBL" id="KI913977">
    <property type="protein sequence ID" value="ETV96393.1"/>
    <property type="molecule type" value="Genomic_DNA"/>
</dbReference>